<dbReference type="AlphaFoldDB" id="A0A160MYR5"/>
<accession>A0A160MYR5</accession>
<organism evidence="1 2">
    <name type="scientific">Dyella thiooxydans</name>
    <dbReference type="NCBI Taxonomy" id="445710"/>
    <lineage>
        <taxon>Bacteria</taxon>
        <taxon>Pseudomonadati</taxon>
        <taxon>Pseudomonadota</taxon>
        <taxon>Gammaproteobacteria</taxon>
        <taxon>Lysobacterales</taxon>
        <taxon>Rhodanobacteraceae</taxon>
        <taxon>Dyella</taxon>
    </lineage>
</organism>
<dbReference type="STRING" id="445710.ATSB10_09660"/>
<dbReference type="EMBL" id="CP014841">
    <property type="protein sequence ID" value="AND68420.1"/>
    <property type="molecule type" value="Genomic_DNA"/>
</dbReference>
<reference evidence="1 2" key="1">
    <citation type="submission" date="2016-02" db="EMBL/GenBank/DDBJ databases">
        <title>Complete genome sequencing and analysis of ATSB10, Dyella thiooxydans isolated from rhizosphere soil of sunflower (Helianthus annuus L.).</title>
        <authorList>
            <person name="Lee Y."/>
            <person name="Hwangbo K."/>
            <person name="Chung H."/>
            <person name="Yoo J."/>
            <person name="Kim K.Y."/>
            <person name="Sa T.M."/>
            <person name="Um Y."/>
            <person name="Madhaiyan M."/>
        </authorList>
    </citation>
    <scope>NUCLEOTIDE SEQUENCE [LARGE SCALE GENOMIC DNA]</scope>
    <source>
        <strain evidence="1 2">ATSB10</strain>
    </source>
</reference>
<proteinExistence type="predicted"/>
<dbReference type="Proteomes" id="UP000077255">
    <property type="component" value="Chromosome"/>
</dbReference>
<keyword evidence="2" id="KW-1185">Reference proteome</keyword>
<gene>
    <name evidence="1" type="ORF">ATSB10_09660</name>
</gene>
<name>A0A160MYR5_9GAMM</name>
<dbReference type="PATRIC" id="fig|445710.3.peg.963"/>
<evidence type="ECO:0000313" key="1">
    <source>
        <dbReference type="EMBL" id="AND68420.1"/>
    </source>
</evidence>
<sequence length="38" mass="4129">MENGQNWLGFSFNLAAASIEDNAEVAFGEDEGDDDRHG</sequence>
<evidence type="ECO:0000313" key="2">
    <source>
        <dbReference type="Proteomes" id="UP000077255"/>
    </source>
</evidence>
<dbReference type="KEGG" id="dtx:ATSB10_09660"/>
<protein>
    <submittedName>
        <fullName evidence="1">Uncharacterized protein</fullName>
    </submittedName>
</protein>